<proteinExistence type="predicted"/>
<keyword evidence="1" id="KW-0732">Signal</keyword>
<dbReference type="InterPro" id="IPR035234">
    <property type="entry name" value="IgGFc-bd_N"/>
</dbReference>
<evidence type="ECO:0000313" key="4">
    <source>
        <dbReference type="Proteomes" id="UP000828390"/>
    </source>
</evidence>
<organism evidence="3 4">
    <name type="scientific">Dreissena polymorpha</name>
    <name type="common">Zebra mussel</name>
    <name type="synonym">Mytilus polymorpha</name>
    <dbReference type="NCBI Taxonomy" id="45954"/>
    <lineage>
        <taxon>Eukaryota</taxon>
        <taxon>Metazoa</taxon>
        <taxon>Spiralia</taxon>
        <taxon>Lophotrochozoa</taxon>
        <taxon>Mollusca</taxon>
        <taxon>Bivalvia</taxon>
        <taxon>Autobranchia</taxon>
        <taxon>Heteroconchia</taxon>
        <taxon>Euheterodonta</taxon>
        <taxon>Imparidentia</taxon>
        <taxon>Neoheterodontei</taxon>
        <taxon>Myida</taxon>
        <taxon>Dreissenoidea</taxon>
        <taxon>Dreissenidae</taxon>
        <taxon>Dreissena</taxon>
    </lineage>
</organism>
<accession>A0A9D4KI38</accession>
<comment type="caution">
    <text evidence="3">The sequence shown here is derived from an EMBL/GenBank/DDBJ whole genome shotgun (WGS) entry which is preliminary data.</text>
</comment>
<gene>
    <name evidence="3" type="ORF">DPMN_113084</name>
</gene>
<dbReference type="PANTHER" id="PTHR46534">
    <property type="entry name" value="IGGFC_BINDING DOMAIN-CONTAINING PROTEIN"/>
    <property type="match status" value="1"/>
</dbReference>
<evidence type="ECO:0000256" key="1">
    <source>
        <dbReference type="SAM" id="SignalP"/>
    </source>
</evidence>
<protein>
    <recommendedName>
        <fullName evidence="2">IgGFc-binding protein N-terminal domain-containing protein</fullName>
    </recommendedName>
</protein>
<reference evidence="3" key="2">
    <citation type="submission" date="2020-11" db="EMBL/GenBank/DDBJ databases">
        <authorList>
            <person name="McCartney M.A."/>
            <person name="Auch B."/>
            <person name="Kono T."/>
            <person name="Mallez S."/>
            <person name="Becker A."/>
            <person name="Gohl D.M."/>
            <person name="Silverstein K.A.T."/>
            <person name="Koren S."/>
            <person name="Bechman K.B."/>
            <person name="Herman A."/>
            <person name="Abrahante J.E."/>
            <person name="Garbe J."/>
        </authorList>
    </citation>
    <scope>NUCLEOTIDE SEQUENCE</scope>
    <source>
        <strain evidence="3">Duluth1</strain>
        <tissue evidence="3">Whole animal</tissue>
    </source>
</reference>
<dbReference type="Pfam" id="PF17517">
    <property type="entry name" value="IgGFc_binding"/>
    <property type="match status" value="1"/>
</dbReference>
<evidence type="ECO:0000313" key="3">
    <source>
        <dbReference type="EMBL" id="KAH3839652.1"/>
    </source>
</evidence>
<reference evidence="3" key="1">
    <citation type="journal article" date="2019" name="bioRxiv">
        <title>The Genome of the Zebra Mussel, Dreissena polymorpha: A Resource for Invasive Species Research.</title>
        <authorList>
            <person name="McCartney M.A."/>
            <person name="Auch B."/>
            <person name="Kono T."/>
            <person name="Mallez S."/>
            <person name="Zhang Y."/>
            <person name="Obille A."/>
            <person name="Becker A."/>
            <person name="Abrahante J.E."/>
            <person name="Garbe J."/>
            <person name="Badalamenti J.P."/>
            <person name="Herman A."/>
            <person name="Mangelson H."/>
            <person name="Liachko I."/>
            <person name="Sullivan S."/>
            <person name="Sone E.D."/>
            <person name="Koren S."/>
            <person name="Silverstein K.A.T."/>
            <person name="Beckman K.B."/>
            <person name="Gohl D.M."/>
        </authorList>
    </citation>
    <scope>NUCLEOTIDE SEQUENCE</scope>
    <source>
        <strain evidence="3">Duluth1</strain>
        <tissue evidence="3">Whole animal</tissue>
    </source>
</reference>
<evidence type="ECO:0000259" key="2">
    <source>
        <dbReference type="Pfam" id="PF17517"/>
    </source>
</evidence>
<dbReference type="AlphaFoldDB" id="A0A9D4KI38"/>
<dbReference type="PANTHER" id="PTHR46534:SF1">
    <property type="entry name" value="IGGFC-BINDING PROTEIN N-TERMINAL DOMAIN-CONTAINING PROTEIN"/>
    <property type="match status" value="1"/>
</dbReference>
<feature type="signal peptide" evidence="1">
    <location>
        <begin position="1"/>
        <end position="20"/>
    </location>
</feature>
<dbReference type="EMBL" id="JAIWYP010000004">
    <property type="protein sequence ID" value="KAH3839652.1"/>
    <property type="molecule type" value="Genomic_DNA"/>
</dbReference>
<feature type="domain" description="IgGFc-binding protein N-terminal" evidence="2">
    <location>
        <begin position="137"/>
        <end position="414"/>
    </location>
</feature>
<feature type="chain" id="PRO_5038537697" description="IgGFc-binding protein N-terminal domain-containing protein" evidence="1">
    <location>
        <begin position="21"/>
        <end position="449"/>
    </location>
</feature>
<keyword evidence="4" id="KW-1185">Reference proteome</keyword>
<sequence>MEHLFTVCLLVVLSVVGTQGQRQTATDCLQHSKGRHFVVSFAQIYGHYFDNGTLAPTSISLRVSSTSFGRVTVEASSSSGKTQSIVDSFVLDHVEIPINTSYLALPGIHDDKTIIVKSSVDISLTALYSFPDSEVPTAVLPTSSLGRNYTAAMMKPNTYFSNSSANILVIATADSQTTVTFSDGGTSTHQTLSKYQTFLFSCSSDKSGIQITSNNPVAVFTSVGSGYDTLYSFFNVKYKYNHTHSMFAQNLPKDHTTTHYIVMPVFDKESTLRIYAMEDDTRVSFKNIANLQNIHVYKEIYYETVIKDRIAMEIVSTKPILVTQAPSSSETMFFVQAESQYMSEYAVYGATRAVIIVQTDEASGILLDTTPLAHNPELQASHHVNNYTILSTELDGKRSHVISHVGNIPFGLLILKRFPDGSNPIKNAFAYSPGFKVHLQECSGLPIIG</sequence>
<dbReference type="Proteomes" id="UP000828390">
    <property type="component" value="Unassembled WGS sequence"/>
</dbReference>
<dbReference type="OrthoDB" id="10565656at2759"/>
<name>A0A9D4KI38_DREPO</name>